<proteinExistence type="predicted"/>
<keyword evidence="2" id="KW-1185">Reference proteome</keyword>
<protein>
    <submittedName>
        <fullName evidence="1">Uncharacterized protein</fullName>
    </submittedName>
</protein>
<evidence type="ECO:0000313" key="2">
    <source>
        <dbReference type="Proteomes" id="UP001066276"/>
    </source>
</evidence>
<reference evidence="1" key="1">
    <citation type="journal article" date="2022" name="bioRxiv">
        <title>Sequencing and chromosome-scale assembly of the giantPleurodeles waltlgenome.</title>
        <authorList>
            <person name="Brown T."/>
            <person name="Elewa A."/>
            <person name="Iarovenko S."/>
            <person name="Subramanian E."/>
            <person name="Araus A.J."/>
            <person name="Petzold A."/>
            <person name="Susuki M."/>
            <person name="Suzuki K.-i.T."/>
            <person name="Hayashi T."/>
            <person name="Toyoda A."/>
            <person name="Oliveira C."/>
            <person name="Osipova E."/>
            <person name="Leigh N.D."/>
            <person name="Simon A."/>
            <person name="Yun M.H."/>
        </authorList>
    </citation>
    <scope>NUCLEOTIDE SEQUENCE</scope>
    <source>
        <strain evidence="1">20211129_DDA</strain>
        <tissue evidence="1">Liver</tissue>
    </source>
</reference>
<dbReference type="Proteomes" id="UP001066276">
    <property type="component" value="Chromosome 6"/>
</dbReference>
<dbReference type="EMBL" id="JANPWB010000010">
    <property type="protein sequence ID" value="KAJ1135280.1"/>
    <property type="molecule type" value="Genomic_DNA"/>
</dbReference>
<dbReference type="AlphaFoldDB" id="A0AAV7Q7N8"/>
<comment type="caution">
    <text evidence="1">The sequence shown here is derived from an EMBL/GenBank/DDBJ whole genome shotgun (WGS) entry which is preliminary data.</text>
</comment>
<sequence length="69" mass="7227">MAPALGRGSAPSLRERGLIVMRYGSLRAAALGNGLAQAVPDAAQCAYAPHARALVPRDSHTFCSMYLSL</sequence>
<name>A0AAV7Q7N8_PLEWA</name>
<organism evidence="1 2">
    <name type="scientific">Pleurodeles waltl</name>
    <name type="common">Iberian ribbed newt</name>
    <dbReference type="NCBI Taxonomy" id="8319"/>
    <lineage>
        <taxon>Eukaryota</taxon>
        <taxon>Metazoa</taxon>
        <taxon>Chordata</taxon>
        <taxon>Craniata</taxon>
        <taxon>Vertebrata</taxon>
        <taxon>Euteleostomi</taxon>
        <taxon>Amphibia</taxon>
        <taxon>Batrachia</taxon>
        <taxon>Caudata</taxon>
        <taxon>Salamandroidea</taxon>
        <taxon>Salamandridae</taxon>
        <taxon>Pleurodelinae</taxon>
        <taxon>Pleurodeles</taxon>
    </lineage>
</organism>
<accession>A0AAV7Q7N8</accession>
<gene>
    <name evidence="1" type="ORF">NDU88_001721</name>
</gene>
<evidence type="ECO:0000313" key="1">
    <source>
        <dbReference type="EMBL" id="KAJ1135280.1"/>
    </source>
</evidence>